<dbReference type="InterPro" id="IPR050188">
    <property type="entry name" value="RluA_PseudoU_synthase"/>
</dbReference>
<comment type="similarity">
    <text evidence="3">Belongs to the pseudouridine synthase RluA family.</text>
</comment>
<accession>A0A8J5MRD5</accession>
<protein>
    <recommendedName>
        <fullName evidence="6">Pseudouridylate synthase RPUSD4, mitochondrial</fullName>
    </recommendedName>
    <alternativeName>
        <fullName evidence="7">RNA pseudouridylate synthase domain-containing protein 4</fullName>
    </alternativeName>
</protein>
<evidence type="ECO:0000256" key="2">
    <source>
        <dbReference type="ARBA" id="ARBA00001896"/>
    </source>
</evidence>
<dbReference type="CDD" id="cd02869">
    <property type="entry name" value="PseudoU_synth_RluA_like"/>
    <property type="match status" value="1"/>
</dbReference>
<dbReference type="GO" id="GO:0003723">
    <property type="term" value="F:RNA binding"/>
    <property type="evidence" value="ECO:0007669"/>
    <property type="project" value="InterPro"/>
</dbReference>
<comment type="catalytic activity">
    <reaction evidence="5">
        <text>a uridine in tRNA = a pseudouridine in tRNA</text>
        <dbReference type="Rhea" id="RHEA:54572"/>
        <dbReference type="Rhea" id="RHEA-COMP:13339"/>
        <dbReference type="Rhea" id="RHEA-COMP:13934"/>
        <dbReference type="ChEBI" id="CHEBI:65314"/>
        <dbReference type="ChEBI" id="CHEBI:65315"/>
    </reaction>
</comment>
<feature type="region of interest" description="Disordered" evidence="8">
    <location>
        <begin position="50"/>
        <end position="73"/>
    </location>
</feature>
<feature type="region of interest" description="Disordered" evidence="8">
    <location>
        <begin position="174"/>
        <end position="205"/>
    </location>
</feature>
<dbReference type="PROSITE" id="PS01129">
    <property type="entry name" value="PSI_RLU"/>
    <property type="match status" value="1"/>
</dbReference>
<dbReference type="InterPro" id="IPR006224">
    <property type="entry name" value="PsdUridine_synth_RluA-like_CS"/>
</dbReference>
<dbReference type="GO" id="GO:0001522">
    <property type="term" value="P:pseudouridine synthesis"/>
    <property type="evidence" value="ECO:0007669"/>
    <property type="project" value="InterPro"/>
</dbReference>
<dbReference type="Pfam" id="PF00849">
    <property type="entry name" value="PseudoU_synth_2"/>
    <property type="match status" value="1"/>
</dbReference>
<evidence type="ECO:0000256" key="3">
    <source>
        <dbReference type="ARBA" id="ARBA00010876"/>
    </source>
</evidence>
<evidence type="ECO:0000313" key="10">
    <source>
        <dbReference type="EMBL" id="KAG7160522.1"/>
    </source>
</evidence>
<dbReference type="InterPro" id="IPR006145">
    <property type="entry name" value="PsdUridine_synth_RsuA/RluA"/>
</dbReference>
<evidence type="ECO:0000256" key="4">
    <source>
        <dbReference type="ARBA" id="ARBA00023235"/>
    </source>
</evidence>
<reference evidence="10" key="1">
    <citation type="journal article" date="2021" name="Sci. Adv.">
        <title>The American lobster genome reveals insights on longevity, neural, and immune adaptations.</title>
        <authorList>
            <person name="Polinski J.M."/>
            <person name="Zimin A.V."/>
            <person name="Clark K.F."/>
            <person name="Kohn A.B."/>
            <person name="Sadowski N."/>
            <person name="Timp W."/>
            <person name="Ptitsyn A."/>
            <person name="Khanna P."/>
            <person name="Romanova D.Y."/>
            <person name="Williams P."/>
            <person name="Greenwood S.J."/>
            <person name="Moroz L.L."/>
            <person name="Walt D.R."/>
            <person name="Bodnar A.G."/>
        </authorList>
    </citation>
    <scope>NUCLEOTIDE SEQUENCE</scope>
    <source>
        <strain evidence="10">GMGI-L3</strain>
    </source>
</reference>
<proteinExistence type="inferred from homology"/>
<dbReference type="PANTHER" id="PTHR21600:SF83">
    <property type="entry name" value="PSEUDOURIDYLATE SYNTHASE RPUSD4, MITOCHONDRIAL"/>
    <property type="match status" value="1"/>
</dbReference>
<comment type="caution">
    <text evidence="10">The sequence shown here is derived from an EMBL/GenBank/DDBJ whole genome shotgun (WGS) entry which is preliminary data.</text>
</comment>
<dbReference type="AlphaFoldDB" id="A0A8J5MRD5"/>
<evidence type="ECO:0000256" key="1">
    <source>
        <dbReference type="ARBA" id="ARBA00001166"/>
    </source>
</evidence>
<evidence type="ECO:0000256" key="8">
    <source>
        <dbReference type="SAM" id="MobiDB-lite"/>
    </source>
</evidence>
<dbReference type="OrthoDB" id="428658at2759"/>
<evidence type="ECO:0000313" key="11">
    <source>
        <dbReference type="Proteomes" id="UP000747542"/>
    </source>
</evidence>
<organism evidence="10 11">
    <name type="scientific">Homarus americanus</name>
    <name type="common">American lobster</name>
    <dbReference type="NCBI Taxonomy" id="6706"/>
    <lineage>
        <taxon>Eukaryota</taxon>
        <taxon>Metazoa</taxon>
        <taxon>Ecdysozoa</taxon>
        <taxon>Arthropoda</taxon>
        <taxon>Crustacea</taxon>
        <taxon>Multicrustacea</taxon>
        <taxon>Malacostraca</taxon>
        <taxon>Eumalacostraca</taxon>
        <taxon>Eucarida</taxon>
        <taxon>Decapoda</taxon>
        <taxon>Pleocyemata</taxon>
        <taxon>Astacidea</taxon>
        <taxon>Nephropoidea</taxon>
        <taxon>Nephropidae</taxon>
        <taxon>Homarus</taxon>
    </lineage>
</organism>
<dbReference type="GO" id="GO:0009982">
    <property type="term" value="F:pseudouridine synthase activity"/>
    <property type="evidence" value="ECO:0007669"/>
    <property type="project" value="InterPro"/>
</dbReference>
<comment type="catalytic activity">
    <reaction evidence="2">
        <text>uridine in 5S rRNA = pseudouridine in 5S rRNA</text>
        <dbReference type="Rhea" id="RHEA:47036"/>
        <dbReference type="Rhea" id="RHEA-COMP:11730"/>
        <dbReference type="Rhea" id="RHEA-COMP:11731"/>
        <dbReference type="ChEBI" id="CHEBI:65314"/>
        <dbReference type="ChEBI" id="CHEBI:65315"/>
    </reaction>
</comment>
<evidence type="ECO:0000256" key="6">
    <source>
        <dbReference type="ARBA" id="ARBA00039953"/>
    </source>
</evidence>
<evidence type="ECO:0000256" key="5">
    <source>
        <dbReference type="ARBA" id="ARBA00036943"/>
    </source>
</evidence>
<dbReference type="PANTHER" id="PTHR21600">
    <property type="entry name" value="MITOCHONDRIAL RNA PSEUDOURIDINE SYNTHASE"/>
    <property type="match status" value="1"/>
</dbReference>
<dbReference type="EMBL" id="JAHLQT010031306">
    <property type="protein sequence ID" value="KAG7160522.1"/>
    <property type="molecule type" value="Genomic_DNA"/>
</dbReference>
<comment type="catalytic activity">
    <reaction evidence="1">
        <text>a uridine in mRNA = a pseudouridine in mRNA</text>
        <dbReference type="Rhea" id="RHEA:56644"/>
        <dbReference type="Rhea" id="RHEA-COMP:14658"/>
        <dbReference type="Rhea" id="RHEA-COMP:14659"/>
        <dbReference type="ChEBI" id="CHEBI:65314"/>
        <dbReference type="ChEBI" id="CHEBI:65315"/>
    </reaction>
</comment>
<evidence type="ECO:0000259" key="9">
    <source>
        <dbReference type="Pfam" id="PF00849"/>
    </source>
</evidence>
<keyword evidence="11" id="KW-1185">Reference proteome</keyword>
<sequence>MHRSHRIRHLLRNRKFGIDFYVNCRCLRTQCVALLPRGCQNYERKLVEKKGEEETLPETERPKKNEVSRKVHKDTRSIDSIDPVILKYTNIFNELRNVKNNNEKIYSTNFGSIRFDKENVPKVHGQYDDMYGPAVDVLIQERLSNAGIKFNQTQDIGDEVENYSVQKNELYLPHSSLTSSQQAADIDKKSDQSTSSSEPGDVDCSNNIGNYIDDLYFAAATEKCSQTSLDSESTGAGHIRSTTSKAGNTDLNYIDDCVFGASVSKNNGSDHSTASIQAQRPAITSDVNDNPHNLNYIDNVFFGGAFDTLSENRKPTVEFKKIKEDLEISLFGEINTKEKGDDVVVKEEEDENFNFVSSPSLESRMNIAPVTLPHLTHNSKEKEELQNNLMKQTKKAKPKPQDVETTPKSAFEYVVKQRKEQHLKEHGVNVEEGSGKKKSYKKVLSLLNDKRKDSFTKYEVFNLLKNSIIYDNYDIIGLYKPYGMVMHQGTSSHHHVLSEYLPDLAIHLKSNELYPIHRLDANTSGVLLLSRTPAMADTLKRMFKERQLKKTYWAITKGIPNPLQGVVDIPVAEGLIEERRRMVLAPVIKGVKGPTTTSHEAITSFKVLARCNSTALVELSPTTGVKHQLRVHLGFGMGCPVLGDHKYSHLRKMAPQRLPGDALHRLKINQSKVRNLPLFLHCRSVLIPEIVDGRNIFIKAKLPAFFNKTLSLLKLNRHQSIVKYED</sequence>
<keyword evidence="4" id="KW-0413">Isomerase</keyword>
<feature type="domain" description="Pseudouridine synthase RsuA/RluA-like" evidence="9">
    <location>
        <begin position="475"/>
        <end position="633"/>
    </location>
</feature>
<name>A0A8J5MRD5_HOMAM</name>
<feature type="compositionally biased region" description="Polar residues" evidence="8">
    <location>
        <begin position="192"/>
        <end position="205"/>
    </location>
</feature>
<dbReference type="Proteomes" id="UP000747542">
    <property type="component" value="Unassembled WGS sequence"/>
</dbReference>
<gene>
    <name evidence="10" type="primary">Rpusd4-L1</name>
    <name evidence="10" type="ORF">Hamer_G001800</name>
</gene>
<feature type="region of interest" description="Disordered" evidence="8">
    <location>
        <begin position="386"/>
        <end position="406"/>
    </location>
</feature>
<evidence type="ECO:0000256" key="7">
    <source>
        <dbReference type="ARBA" id="ARBA00041563"/>
    </source>
</evidence>